<feature type="region of interest" description="Disordered" evidence="1">
    <location>
        <begin position="151"/>
        <end position="208"/>
    </location>
</feature>
<dbReference type="RefSeq" id="WP_082051789.1">
    <property type="nucleotide sequence ID" value="NZ_JHEG04000001.1"/>
</dbReference>
<dbReference type="InterPro" id="IPR021731">
    <property type="entry name" value="AMIN_dom"/>
</dbReference>
<proteinExistence type="predicted"/>
<keyword evidence="4" id="KW-1185">Reference proteome</keyword>
<evidence type="ECO:0000259" key="2">
    <source>
        <dbReference type="Pfam" id="PF11741"/>
    </source>
</evidence>
<gene>
    <name evidence="3" type="ORF">DA73_0400009085</name>
</gene>
<evidence type="ECO:0000313" key="3">
    <source>
        <dbReference type="EMBL" id="KAF3885598.1"/>
    </source>
</evidence>
<feature type="region of interest" description="Disordered" evidence="1">
    <location>
        <begin position="264"/>
        <end position="311"/>
    </location>
</feature>
<evidence type="ECO:0000313" key="4">
    <source>
        <dbReference type="Proteomes" id="UP000029738"/>
    </source>
</evidence>
<feature type="compositionally biased region" description="Polar residues" evidence="1">
    <location>
        <begin position="266"/>
        <end position="280"/>
    </location>
</feature>
<reference evidence="3" key="1">
    <citation type="journal article" date="2015" name="Genome Announc.">
        <title>Draft Genome Sequence of Tolypothrix boutellei Strain VB521301.</title>
        <authorList>
            <person name="Chandrababunaidu M.M."/>
            <person name="Singh D."/>
            <person name="Sen D."/>
            <person name="Bhan S."/>
            <person name="Das S."/>
            <person name="Gupta A."/>
            <person name="Adhikary S.P."/>
            <person name="Tripathy S."/>
        </authorList>
    </citation>
    <scope>NUCLEOTIDE SEQUENCE</scope>
    <source>
        <strain evidence="3">VB521301</strain>
    </source>
</reference>
<comment type="caution">
    <text evidence="3">The sequence shown here is derived from an EMBL/GenBank/DDBJ whole genome shotgun (WGS) entry which is preliminary data.</text>
</comment>
<dbReference type="OrthoDB" id="419483at2"/>
<dbReference type="Proteomes" id="UP000029738">
    <property type="component" value="Unassembled WGS sequence"/>
</dbReference>
<feature type="domain" description="AMIN" evidence="2">
    <location>
        <begin position="44"/>
        <end position="141"/>
    </location>
</feature>
<accession>A0A8S9T0L2</accession>
<name>A0A8S9T0L2_9CYAN</name>
<feature type="compositionally biased region" description="Polar residues" evidence="1">
    <location>
        <begin position="195"/>
        <end position="208"/>
    </location>
</feature>
<dbReference type="AlphaFoldDB" id="A0A8S9T0L2"/>
<reference evidence="3" key="2">
    <citation type="submission" date="2019-11" db="EMBL/GenBank/DDBJ databases">
        <title>Improved Assembly of Tolypothrix boutellei genome.</title>
        <authorList>
            <person name="Sarangi A.N."/>
            <person name="Mukherjee M."/>
            <person name="Ghosh S."/>
            <person name="Singh D."/>
            <person name="Das A."/>
            <person name="Kant S."/>
            <person name="Prusty A."/>
            <person name="Tripathy S."/>
        </authorList>
    </citation>
    <scope>NUCLEOTIDE SEQUENCE</scope>
    <source>
        <strain evidence="3">VB521301</strain>
    </source>
</reference>
<dbReference type="Pfam" id="PF11741">
    <property type="entry name" value="AMIN"/>
    <property type="match status" value="1"/>
</dbReference>
<dbReference type="EMBL" id="JHEG04000001">
    <property type="protein sequence ID" value="KAF3885598.1"/>
    <property type="molecule type" value="Genomic_DNA"/>
</dbReference>
<protein>
    <submittedName>
        <fullName evidence="3">AMIN domain-containing protein</fullName>
    </submittedName>
</protein>
<dbReference type="Gene3D" id="2.60.40.3500">
    <property type="match status" value="1"/>
</dbReference>
<organism evidence="3 4">
    <name type="scientific">Tolypothrix bouteillei VB521301</name>
    <dbReference type="NCBI Taxonomy" id="1479485"/>
    <lineage>
        <taxon>Bacteria</taxon>
        <taxon>Bacillati</taxon>
        <taxon>Cyanobacteriota</taxon>
        <taxon>Cyanophyceae</taxon>
        <taxon>Nostocales</taxon>
        <taxon>Tolypothrichaceae</taxon>
        <taxon>Tolypothrix</taxon>
    </lineage>
</organism>
<sequence length="311" mass="34144">MGKHRRFFHDCKHLFAIGLLGSYVAIAPHTGSSYAQQIVRLEDWRFNPEALQLEIALSAPSQPHQFYLAQPPRIVVDLPDTKLGNVSTRRNYSGAIQSIRISQLNADVTRIVLDLAPGTQLDPARVQLQPISREANRWVLRPAISSNNTYLAPSSDNFPPTAINPPFSEDLPPGIYPPQPSGYLPSGIYPPRPSGYSQQGNYSPQPTNDFPPNFYGAPSSSSAGYTNLPATTNYSPQTPFVQVPPLAPNNPYLAPNSELLPGFFPNQPNNYKNTPPSRTPNFPVPSIPNNSYGADAPEVIDFGQPFPKSRN</sequence>
<evidence type="ECO:0000256" key="1">
    <source>
        <dbReference type="SAM" id="MobiDB-lite"/>
    </source>
</evidence>